<dbReference type="EMBL" id="BARS01035742">
    <property type="protein sequence ID" value="GAG21998.1"/>
    <property type="molecule type" value="Genomic_DNA"/>
</dbReference>
<evidence type="ECO:0000256" key="1">
    <source>
        <dbReference type="SAM" id="MobiDB-lite"/>
    </source>
</evidence>
<dbReference type="PANTHER" id="PTHR30038">
    <property type="entry name" value="ALDEHYDE FERREDOXIN OXIDOREDUCTASE"/>
    <property type="match status" value="1"/>
</dbReference>
<protein>
    <recommendedName>
        <fullName evidence="2">Aldehyde ferredoxin oxidoreductase N-terminal domain-containing protein</fullName>
    </recommendedName>
</protein>
<dbReference type="PANTHER" id="PTHR30038:SF0">
    <property type="entry name" value="TUNGSTEN-CONTAINING ALDEHYDE FERREDOXIN OXIDOREDUCTASE"/>
    <property type="match status" value="1"/>
</dbReference>
<proteinExistence type="predicted"/>
<gene>
    <name evidence="3" type="ORF">S01H1_55034</name>
</gene>
<feature type="non-terminal residue" evidence="3">
    <location>
        <position position="1"/>
    </location>
</feature>
<dbReference type="InterPro" id="IPR036503">
    <property type="entry name" value="Ald_Fedxn_OxRdtase_N_sf"/>
</dbReference>
<comment type="caution">
    <text evidence="3">The sequence shown here is derived from an EMBL/GenBank/DDBJ whole genome shotgun (WGS) entry which is preliminary data.</text>
</comment>
<organism evidence="3">
    <name type="scientific">marine sediment metagenome</name>
    <dbReference type="NCBI Taxonomy" id="412755"/>
    <lineage>
        <taxon>unclassified sequences</taxon>
        <taxon>metagenomes</taxon>
        <taxon>ecological metagenomes</taxon>
    </lineage>
</organism>
<sequence length="87" mass="9203">VGPAGEENLKASSVAVTTPDFHIRMAARGGLGAVMGSKNLKAVVVDDQGSDRVEVKDKTVLRESVTPTKSSAIGHLSSRSYPPRNHY</sequence>
<dbReference type="AlphaFoldDB" id="X0WBS3"/>
<feature type="domain" description="Aldehyde ferredoxin oxidoreductase N-terminal" evidence="2">
    <location>
        <begin position="1"/>
        <end position="47"/>
    </location>
</feature>
<evidence type="ECO:0000259" key="2">
    <source>
        <dbReference type="Pfam" id="PF02730"/>
    </source>
</evidence>
<name>X0WBS3_9ZZZZ</name>
<dbReference type="Gene3D" id="3.60.9.10">
    <property type="entry name" value="Aldehyde ferredoxin oxidoreductase, N-terminal domain"/>
    <property type="match status" value="1"/>
</dbReference>
<accession>X0WBS3</accession>
<feature type="region of interest" description="Disordered" evidence="1">
    <location>
        <begin position="65"/>
        <end position="87"/>
    </location>
</feature>
<dbReference type="SUPFAM" id="SSF56228">
    <property type="entry name" value="Aldehyde ferredoxin oxidoreductase, N-terminal domain"/>
    <property type="match status" value="1"/>
</dbReference>
<dbReference type="GO" id="GO:0051536">
    <property type="term" value="F:iron-sulfur cluster binding"/>
    <property type="evidence" value="ECO:0007669"/>
    <property type="project" value="InterPro"/>
</dbReference>
<dbReference type="GO" id="GO:0016625">
    <property type="term" value="F:oxidoreductase activity, acting on the aldehyde or oxo group of donors, iron-sulfur protein as acceptor"/>
    <property type="evidence" value="ECO:0007669"/>
    <property type="project" value="InterPro"/>
</dbReference>
<reference evidence="3" key="1">
    <citation type="journal article" date="2014" name="Front. Microbiol.">
        <title>High frequency of phylogenetically diverse reductive dehalogenase-homologous genes in deep subseafloor sedimentary metagenomes.</title>
        <authorList>
            <person name="Kawai M."/>
            <person name="Futagami T."/>
            <person name="Toyoda A."/>
            <person name="Takaki Y."/>
            <person name="Nishi S."/>
            <person name="Hori S."/>
            <person name="Arai W."/>
            <person name="Tsubouchi T."/>
            <person name="Morono Y."/>
            <person name="Uchiyama I."/>
            <person name="Ito T."/>
            <person name="Fujiyama A."/>
            <person name="Inagaki F."/>
            <person name="Takami H."/>
        </authorList>
    </citation>
    <scope>NUCLEOTIDE SEQUENCE</scope>
    <source>
        <strain evidence="3">Expedition CK06-06</strain>
    </source>
</reference>
<evidence type="ECO:0000313" key="3">
    <source>
        <dbReference type="EMBL" id="GAG21998.1"/>
    </source>
</evidence>
<dbReference type="Pfam" id="PF02730">
    <property type="entry name" value="AFOR_N"/>
    <property type="match status" value="1"/>
</dbReference>
<dbReference type="InterPro" id="IPR013983">
    <property type="entry name" value="Ald_Fedxn_OxRdtase_N"/>
</dbReference>
<dbReference type="InterPro" id="IPR051919">
    <property type="entry name" value="W-dependent_AOR"/>
</dbReference>